<sequence length="147" mass="16936">MSFLQLQSLGAMHERQRSTGSLLFQAFSLMVVVALLSLAAYPSLLHAEPPLKKASLIPLWSPQAQFAGYYVAPFERGKLKGYMWEVVILELLKENEFLELLTVDDVRTRRQRNSFLEMRGRGAWHQIDCCCDYEQFIPFINPPELID</sequence>
<evidence type="ECO:0000256" key="1">
    <source>
        <dbReference type="SAM" id="Phobius"/>
    </source>
</evidence>
<name>B3EP89_CHLPB</name>
<proteinExistence type="predicted"/>
<feature type="transmembrane region" description="Helical" evidence="1">
    <location>
        <begin position="21"/>
        <end position="41"/>
    </location>
</feature>
<reference evidence="2" key="1">
    <citation type="submission" date="2008-06" db="EMBL/GenBank/DDBJ databases">
        <title>Complete sequence of Chlorobium phaeobacteroides BS1.</title>
        <authorList>
            <consortium name="US DOE Joint Genome Institute"/>
            <person name="Lucas S."/>
            <person name="Copeland A."/>
            <person name="Lapidus A."/>
            <person name="Glavina del Rio T."/>
            <person name="Dalin E."/>
            <person name="Tice H."/>
            <person name="Bruce D."/>
            <person name="Goodwin L."/>
            <person name="Pitluck S."/>
            <person name="Schmutz J."/>
            <person name="Larimer F."/>
            <person name="Land M."/>
            <person name="Hauser L."/>
            <person name="Kyrpides N."/>
            <person name="Ovchinnikova G."/>
            <person name="Li T."/>
            <person name="Liu Z."/>
            <person name="Zhao F."/>
            <person name="Overmann J."/>
            <person name="Bryant D.A."/>
            <person name="Richardson P."/>
        </authorList>
    </citation>
    <scope>NUCLEOTIDE SEQUENCE [LARGE SCALE GENOMIC DNA]</scope>
    <source>
        <strain evidence="2">BS1</strain>
    </source>
</reference>
<keyword evidence="1" id="KW-0472">Membrane</keyword>
<organism evidence="2">
    <name type="scientific">Chlorobium phaeobacteroides (strain BS1)</name>
    <dbReference type="NCBI Taxonomy" id="331678"/>
    <lineage>
        <taxon>Bacteria</taxon>
        <taxon>Pseudomonadati</taxon>
        <taxon>Chlorobiota</taxon>
        <taxon>Chlorobiia</taxon>
        <taxon>Chlorobiales</taxon>
        <taxon>Chlorobiaceae</taxon>
        <taxon>Chlorobium/Pelodictyon group</taxon>
        <taxon>Chlorobium</taxon>
    </lineage>
</organism>
<accession>B3EP89</accession>
<dbReference type="AlphaFoldDB" id="B3EP89"/>
<keyword evidence="1" id="KW-1133">Transmembrane helix</keyword>
<keyword evidence="1" id="KW-0812">Transmembrane</keyword>
<evidence type="ECO:0000313" key="2">
    <source>
        <dbReference type="EMBL" id="ACE05228.1"/>
    </source>
</evidence>
<protein>
    <submittedName>
        <fullName evidence="2">Uncharacterized protein</fullName>
    </submittedName>
</protein>
<dbReference type="HOGENOM" id="CLU_1764754_0_0_10"/>
<gene>
    <name evidence="2" type="ordered locus">Cphamn1_2326</name>
</gene>
<dbReference type="KEGG" id="cpb:Cphamn1_2326"/>
<dbReference type="EMBL" id="CP001101">
    <property type="protein sequence ID" value="ACE05228.1"/>
    <property type="molecule type" value="Genomic_DNA"/>
</dbReference>